<feature type="transmembrane region" description="Helical" evidence="1">
    <location>
        <begin position="364"/>
        <end position="384"/>
    </location>
</feature>
<protein>
    <submittedName>
        <fullName evidence="2">Uncharacterized protein</fullName>
    </submittedName>
</protein>
<gene>
    <name evidence="2" type="ORF">BWK73_11685</name>
</gene>
<reference evidence="2 3" key="1">
    <citation type="submission" date="2017-01" db="EMBL/GenBank/DDBJ databases">
        <title>Novel large sulfur bacteria in the metagenomes of groundwater-fed chemosynthetic microbial mats in the Lake Huron basin.</title>
        <authorList>
            <person name="Sharrar A.M."/>
            <person name="Flood B.E."/>
            <person name="Bailey J.V."/>
            <person name="Jones D.S."/>
            <person name="Biddanda B."/>
            <person name="Ruberg S.A."/>
            <person name="Marcus D.N."/>
            <person name="Dick G.J."/>
        </authorList>
    </citation>
    <scope>NUCLEOTIDE SEQUENCE [LARGE SCALE GENOMIC DNA]</scope>
    <source>
        <strain evidence="2">A8</strain>
    </source>
</reference>
<keyword evidence="1" id="KW-0812">Transmembrane</keyword>
<feature type="transmembrane region" description="Helical" evidence="1">
    <location>
        <begin position="331"/>
        <end position="352"/>
    </location>
</feature>
<dbReference type="STRING" id="1123401.GCA_000621325_01889"/>
<proteinExistence type="predicted"/>
<organism evidence="2 3">
    <name type="scientific">Thiothrix lacustris</name>
    <dbReference type="NCBI Taxonomy" id="525917"/>
    <lineage>
        <taxon>Bacteria</taxon>
        <taxon>Pseudomonadati</taxon>
        <taxon>Pseudomonadota</taxon>
        <taxon>Gammaproteobacteria</taxon>
        <taxon>Thiotrichales</taxon>
        <taxon>Thiotrichaceae</taxon>
        <taxon>Thiothrix</taxon>
    </lineage>
</organism>
<keyword evidence="1" id="KW-1133">Transmembrane helix</keyword>
<feature type="transmembrane region" description="Helical" evidence="1">
    <location>
        <begin position="114"/>
        <end position="138"/>
    </location>
</feature>
<accession>A0A1Y1QU22</accession>
<feature type="transmembrane region" description="Helical" evidence="1">
    <location>
        <begin position="61"/>
        <end position="85"/>
    </location>
</feature>
<comment type="caution">
    <text evidence="2">The sequence shown here is derived from an EMBL/GenBank/DDBJ whole genome shotgun (WGS) entry which is preliminary data.</text>
</comment>
<feature type="transmembrane region" description="Helical" evidence="1">
    <location>
        <begin position="184"/>
        <end position="203"/>
    </location>
</feature>
<sequence>MFNLRHRLGEAYSPLYFLSALGAGGAVVTFFMYLMFMTPHQGTPIPTWESLLAVLQGDNPMLQLLVAVALLGIVVFTVLHVRLLVWNVNEYRYFRHTETFQTLRQSNSEVQLMAIPLTFAMTINVGFILGALFVPGLWSVVEYLFPLAIMAFGITGWFAARIFIDFMSRVLVTGHFDCSRNNNLSQMLAIFAFGMVGVGFSAASAMSEVPLTSGIGLVLSLLFISTAGLLAVTKLILGFRSMLEHGIDREASVSLWIIIPIITVSGIALYRLSMAMHHNFGLHVEPIESLGLLTVLLSVQILFAVLGYAVMHKLGYFDAYVHGKEKSPGSFALICPGVAGYVMGFFFIHVGLVGTGLLEKNSLAYFFLIVPLVVLQIQTLWTMLHLNGKLLNKQPALITA</sequence>
<dbReference type="Proteomes" id="UP000192491">
    <property type="component" value="Unassembled WGS sequence"/>
</dbReference>
<feature type="transmembrane region" description="Helical" evidence="1">
    <location>
        <begin position="251"/>
        <end position="270"/>
    </location>
</feature>
<feature type="transmembrane region" description="Helical" evidence="1">
    <location>
        <begin position="215"/>
        <end position="239"/>
    </location>
</feature>
<dbReference type="AlphaFoldDB" id="A0A1Y1QU22"/>
<dbReference type="NCBIfam" id="NF047644">
    <property type="entry name" value="TsoY_fam"/>
    <property type="match status" value="1"/>
</dbReference>
<dbReference type="EMBL" id="MTEJ01000044">
    <property type="protein sequence ID" value="OQX13612.1"/>
    <property type="molecule type" value="Genomic_DNA"/>
</dbReference>
<evidence type="ECO:0000256" key="1">
    <source>
        <dbReference type="SAM" id="Phobius"/>
    </source>
</evidence>
<evidence type="ECO:0000313" key="2">
    <source>
        <dbReference type="EMBL" id="OQX13612.1"/>
    </source>
</evidence>
<feature type="transmembrane region" description="Helical" evidence="1">
    <location>
        <begin position="144"/>
        <end position="164"/>
    </location>
</feature>
<evidence type="ECO:0000313" key="3">
    <source>
        <dbReference type="Proteomes" id="UP000192491"/>
    </source>
</evidence>
<keyword evidence="1" id="KW-0472">Membrane</keyword>
<dbReference type="InterPro" id="IPR059133">
    <property type="entry name" value="TsoY-like"/>
</dbReference>
<feature type="transmembrane region" description="Helical" evidence="1">
    <location>
        <begin position="12"/>
        <end position="36"/>
    </location>
</feature>
<feature type="transmembrane region" description="Helical" evidence="1">
    <location>
        <begin position="290"/>
        <end position="310"/>
    </location>
</feature>
<name>A0A1Y1QU22_9GAMM</name>